<dbReference type="RefSeq" id="WP_378165842.1">
    <property type="nucleotide sequence ID" value="NZ_JBHSBU010000001.1"/>
</dbReference>
<name>A0ABV8MRL2_9NEIS</name>
<dbReference type="Proteomes" id="UP001595791">
    <property type="component" value="Unassembled WGS sequence"/>
</dbReference>
<keyword evidence="1" id="KW-0732">Signal</keyword>
<dbReference type="Pfam" id="PF09686">
    <property type="entry name" value="Plasmid_RAQPRD"/>
    <property type="match status" value="1"/>
</dbReference>
<comment type="caution">
    <text evidence="2">The sequence shown here is derived from an EMBL/GenBank/DDBJ whole genome shotgun (WGS) entry which is preliminary data.</text>
</comment>
<dbReference type="NCBIfam" id="TIGR01690">
    <property type="entry name" value="ICE_RAQPRD"/>
    <property type="match status" value="1"/>
</dbReference>
<evidence type="ECO:0000256" key="1">
    <source>
        <dbReference type="SAM" id="SignalP"/>
    </source>
</evidence>
<keyword evidence="3" id="KW-1185">Reference proteome</keyword>
<sequence>MDAQRHAGAVTRGPAVLVVLLSCLCGPVAVADTPEHQHLAALIRQLELAERLTAHAAASASQAPARYHFDYTRLRADLQRVHAGIHDYLVPYRAQPRDPVPLIGDYTREAPREAAR</sequence>
<gene>
    <name evidence="2" type="ORF">ACFOW7_15345</name>
</gene>
<evidence type="ECO:0000313" key="3">
    <source>
        <dbReference type="Proteomes" id="UP001595791"/>
    </source>
</evidence>
<dbReference type="PROSITE" id="PS51257">
    <property type="entry name" value="PROKAR_LIPOPROTEIN"/>
    <property type="match status" value="1"/>
</dbReference>
<accession>A0ABV8MRL2</accession>
<reference evidence="3" key="1">
    <citation type="journal article" date="2019" name="Int. J. Syst. Evol. Microbiol.">
        <title>The Global Catalogue of Microorganisms (GCM) 10K type strain sequencing project: providing services to taxonomists for standard genome sequencing and annotation.</title>
        <authorList>
            <consortium name="The Broad Institute Genomics Platform"/>
            <consortium name="The Broad Institute Genome Sequencing Center for Infectious Disease"/>
            <person name="Wu L."/>
            <person name="Ma J."/>
        </authorList>
    </citation>
    <scope>NUCLEOTIDE SEQUENCE [LARGE SCALE GENOMIC DNA]</scope>
    <source>
        <strain evidence="3">LMG 29894</strain>
    </source>
</reference>
<proteinExistence type="predicted"/>
<dbReference type="InterPro" id="IPR019110">
    <property type="entry name" value="Uncharacterised_RAQPRD"/>
</dbReference>
<protein>
    <submittedName>
        <fullName evidence="2">RAQPRD family integrative conjugative element protein</fullName>
    </submittedName>
</protein>
<organism evidence="2 3">
    <name type="scientific">Chitinimonas lacunae</name>
    <dbReference type="NCBI Taxonomy" id="1963018"/>
    <lineage>
        <taxon>Bacteria</taxon>
        <taxon>Pseudomonadati</taxon>
        <taxon>Pseudomonadota</taxon>
        <taxon>Betaproteobacteria</taxon>
        <taxon>Neisseriales</taxon>
        <taxon>Chitinibacteraceae</taxon>
        <taxon>Chitinimonas</taxon>
    </lineage>
</organism>
<evidence type="ECO:0000313" key="2">
    <source>
        <dbReference type="EMBL" id="MFC4160714.1"/>
    </source>
</evidence>
<dbReference type="EMBL" id="JBHSBU010000001">
    <property type="protein sequence ID" value="MFC4160714.1"/>
    <property type="molecule type" value="Genomic_DNA"/>
</dbReference>
<feature type="chain" id="PRO_5045652640" evidence="1">
    <location>
        <begin position="32"/>
        <end position="116"/>
    </location>
</feature>
<feature type="signal peptide" evidence="1">
    <location>
        <begin position="1"/>
        <end position="31"/>
    </location>
</feature>